<feature type="region of interest" description="Disordered" evidence="1">
    <location>
        <begin position="838"/>
        <end position="861"/>
    </location>
</feature>
<dbReference type="EMBL" id="JACXWA010000018">
    <property type="protein sequence ID" value="MBD3870001.1"/>
    <property type="molecule type" value="Genomic_DNA"/>
</dbReference>
<evidence type="ECO:0000313" key="3">
    <source>
        <dbReference type="Proteomes" id="UP000598633"/>
    </source>
</evidence>
<reference evidence="2 3" key="1">
    <citation type="submission" date="2020-08" db="EMBL/GenBank/DDBJ databases">
        <title>Acidobacteriota in marine sediments use diverse sulfur dissimilation pathways.</title>
        <authorList>
            <person name="Wasmund K."/>
        </authorList>
    </citation>
    <scope>NUCLEOTIDE SEQUENCE [LARGE SCALE GENOMIC DNA]</scope>
    <source>
        <strain evidence="2">MAG AM3-A</strain>
    </source>
</reference>
<feature type="non-terminal residue" evidence="2">
    <location>
        <position position="1"/>
    </location>
</feature>
<evidence type="ECO:0000313" key="2">
    <source>
        <dbReference type="EMBL" id="MBD3870001.1"/>
    </source>
</evidence>
<organism evidence="2 3">
    <name type="scientific">Candidatus Sulfomarinibacter kjeldsenii</name>
    <dbReference type="NCBI Taxonomy" id="2885994"/>
    <lineage>
        <taxon>Bacteria</taxon>
        <taxon>Pseudomonadati</taxon>
        <taxon>Acidobacteriota</taxon>
        <taxon>Thermoanaerobaculia</taxon>
        <taxon>Thermoanaerobaculales</taxon>
        <taxon>Candidatus Sulfomarinibacteraceae</taxon>
        <taxon>Candidatus Sulfomarinibacter</taxon>
    </lineage>
</organism>
<proteinExistence type="predicted"/>
<evidence type="ECO:0000256" key="1">
    <source>
        <dbReference type="SAM" id="MobiDB-lite"/>
    </source>
</evidence>
<dbReference type="PANTHER" id="PTHR30441:SF8">
    <property type="entry name" value="DUF748 DOMAIN-CONTAINING PROTEIN"/>
    <property type="match status" value="1"/>
</dbReference>
<protein>
    <submittedName>
        <fullName evidence="2">Uncharacterized protein</fullName>
    </submittedName>
</protein>
<dbReference type="AlphaFoldDB" id="A0A8J6YAU8"/>
<sequence>FADGTGNWPVWTTFTYEIVDLLGIDFENTTVHISDEESGQRHEVVLDRLLSGIARETPLTIDLKGRLNGQPLSHTLTGPSFADLDGDSMWPLAGELRLATTRLNLKGTAGSAEEVPIFDIEYMIHSDELGELAAAAGAESMEIGSLDLAGHVAGAANTYKLTDLAGKLGATEFEASLELDLTADIPVVGGRIAIGHLDVSPWVEGDRSQPDTTADAATGIDNLLKALEAVNAHLAVAVDRLSLPDTDLDNLEIEIDIEDGVLSVPIELRLGSSPVRGVITAEEDDGQLRLALDLGSRAFDLGLFGGEEVGGSIGRLSVDAESRGSAVNDLVDNLQFKVRGNNLAVTVQDADDGVFEIPIRSVVVVQNPGTGVWATARGRHKDTPFTIEVATANLMKLLDGVTLPVNITARGSGATATVRGRVRPTSTAPRANLRFGVEGDAIGDLSPWTGLSPDAAMPYLVKGRLDTMHGPPRMVIEDGRIGRSSASAELSMTDGDHVIVARIDAPLIDLEELATILPSTEAMTPENEMSISEKIVPTQVNLPDADVEILVGRVRHGDLDLDDISASLRSREGHLETSPFEFKWEEQPISGLIYIDLQSDRPEIDVFVSSRHLDEEDIEHGLDLESLPETSIGRVGIDLELRGATLEQLVDESYMSIIVDDARTVLAPADSEDSWEIVISHLQADALYGEPTRIAAVGFINGAPVDFLMNFAMADLETYARDGLPVHLLLRSKDTELDIEGNLVLPIDPKNQEFHVLLHGASLDDLNPLLGTDLPSLGPYSVDGRFTAAERNFDLSNLFIVFGDSTLQGNLGYFEGEERPIIVGRLASHRPRLEDFYLAPEDEDQRPAGAPQTSDTDGQEPVLDPELLRLVDLDLSFDVTGFEWGDRGPGAGEFRLQLDDGRLTTSVFWDQPNGGHIDATPGKRTFAGSYPRFARGPSGFHHLPRGPPRGGFQPLGWPAHGYPAARLWCRKAQDEAQLYCRRARHRGRSDSAQETRCRRLEDTGERQGRDRLPEQPHPAQGETSPQAKRLYLSRHPGSHRRTARQS</sequence>
<comment type="caution">
    <text evidence="2">The sequence shown here is derived from an EMBL/GenBank/DDBJ whole genome shotgun (WGS) entry which is preliminary data.</text>
</comment>
<feature type="compositionally biased region" description="Basic residues" evidence="1">
    <location>
        <begin position="1036"/>
        <end position="1046"/>
    </location>
</feature>
<name>A0A8J6YAU8_9BACT</name>
<dbReference type="Proteomes" id="UP000598633">
    <property type="component" value="Unassembled WGS sequence"/>
</dbReference>
<gene>
    <name evidence="2" type="ORF">IFJ97_01415</name>
</gene>
<dbReference type="GO" id="GO:0090313">
    <property type="term" value="P:regulation of protein targeting to membrane"/>
    <property type="evidence" value="ECO:0007669"/>
    <property type="project" value="TreeGrafter"/>
</dbReference>
<accession>A0A8J6YAU8</accession>
<dbReference type="PANTHER" id="PTHR30441">
    <property type="entry name" value="DUF748 DOMAIN-CONTAINING PROTEIN"/>
    <property type="match status" value="1"/>
</dbReference>
<dbReference type="GO" id="GO:0005886">
    <property type="term" value="C:plasma membrane"/>
    <property type="evidence" value="ECO:0007669"/>
    <property type="project" value="TreeGrafter"/>
</dbReference>
<dbReference type="InterPro" id="IPR052894">
    <property type="entry name" value="AsmA-related"/>
</dbReference>
<feature type="compositionally biased region" description="Basic and acidic residues" evidence="1">
    <location>
        <begin position="988"/>
        <end position="1014"/>
    </location>
</feature>
<feature type="region of interest" description="Disordered" evidence="1">
    <location>
        <begin position="984"/>
        <end position="1046"/>
    </location>
</feature>